<dbReference type="EMBL" id="MEWX01000030">
    <property type="protein sequence ID" value="OGC80070.1"/>
    <property type="molecule type" value="Genomic_DNA"/>
</dbReference>
<dbReference type="Proteomes" id="UP000176185">
    <property type="component" value="Unassembled WGS sequence"/>
</dbReference>
<feature type="region of interest" description="Disordered" evidence="1">
    <location>
        <begin position="40"/>
        <end position="62"/>
    </location>
</feature>
<organism evidence="2 3">
    <name type="scientific">Candidatus Adlerbacteria bacterium RIFCSPLOWO2_01_FULL_51_16</name>
    <dbReference type="NCBI Taxonomy" id="1797243"/>
    <lineage>
        <taxon>Bacteria</taxon>
        <taxon>Candidatus Adleribacteriota</taxon>
    </lineage>
</organism>
<protein>
    <submittedName>
        <fullName evidence="2">Uncharacterized protein</fullName>
    </submittedName>
</protein>
<sequence length="62" mass="7127">MDEDTICKNCGRPWRDHKDSDDADRPDKIKKGYDFSLEKCPGFDSDEPEDSVLIPLDQIIRG</sequence>
<evidence type="ECO:0000313" key="2">
    <source>
        <dbReference type="EMBL" id="OGC80070.1"/>
    </source>
</evidence>
<evidence type="ECO:0000256" key="1">
    <source>
        <dbReference type="SAM" id="MobiDB-lite"/>
    </source>
</evidence>
<proteinExistence type="predicted"/>
<feature type="compositionally biased region" description="Basic and acidic residues" evidence="1">
    <location>
        <begin position="13"/>
        <end position="28"/>
    </location>
</feature>
<feature type="region of interest" description="Disordered" evidence="1">
    <location>
        <begin position="1"/>
        <end position="28"/>
    </location>
</feature>
<gene>
    <name evidence="2" type="ORF">A2943_01670</name>
</gene>
<reference evidence="2 3" key="1">
    <citation type="journal article" date="2016" name="Nat. Commun.">
        <title>Thousands of microbial genomes shed light on interconnected biogeochemical processes in an aquifer system.</title>
        <authorList>
            <person name="Anantharaman K."/>
            <person name="Brown C.T."/>
            <person name="Hug L.A."/>
            <person name="Sharon I."/>
            <person name="Castelle C.J."/>
            <person name="Probst A.J."/>
            <person name="Thomas B.C."/>
            <person name="Singh A."/>
            <person name="Wilkins M.J."/>
            <person name="Karaoz U."/>
            <person name="Brodie E.L."/>
            <person name="Williams K.H."/>
            <person name="Hubbard S.S."/>
            <person name="Banfield J.F."/>
        </authorList>
    </citation>
    <scope>NUCLEOTIDE SEQUENCE [LARGE SCALE GENOMIC DNA]</scope>
</reference>
<accession>A0A1F4XEJ9</accession>
<name>A0A1F4XEJ9_9BACT</name>
<comment type="caution">
    <text evidence="2">The sequence shown here is derived from an EMBL/GenBank/DDBJ whole genome shotgun (WGS) entry which is preliminary data.</text>
</comment>
<dbReference type="AlphaFoldDB" id="A0A1F4XEJ9"/>
<evidence type="ECO:0000313" key="3">
    <source>
        <dbReference type="Proteomes" id="UP000176185"/>
    </source>
</evidence>